<keyword evidence="3" id="KW-0378">Hydrolase</keyword>
<organism evidence="9 10">
    <name type="scientific">Tachysurus vachellii</name>
    <name type="common">Darkbarbel catfish</name>
    <name type="synonym">Pelteobagrus vachellii</name>
    <dbReference type="NCBI Taxonomy" id="175792"/>
    <lineage>
        <taxon>Eukaryota</taxon>
        <taxon>Metazoa</taxon>
        <taxon>Chordata</taxon>
        <taxon>Craniata</taxon>
        <taxon>Vertebrata</taxon>
        <taxon>Euteleostomi</taxon>
        <taxon>Actinopterygii</taxon>
        <taxon>Neopterygii</taxon>
        <taxon>Teleostei</taxon>
        <taxon>Ostariophysi</taxon>
        <taxon>Siluriformes</taxon>
        <taxon>Bagridae</taxon>
        <taxon>Tachysurus</taxon>
    </lineage>
</organism>
<sequence length="647" mass="69397">MKIILWKVVCVVCTLFLNATGSVSQLRVCGQAPLNNKIVGGQDAALGSWPWQVIVESANHLCGGSLISQNWVLTAAHCLEKNGIPFTAPQITVSRRLENGTVMETINAIKLIIHEGYNDNTLVNDIALVQLSSSVQFNDYFRPVCLAASTSSFPSGTNVWATGWGKISNISNVLSLQGDSGGPLEVKFNGSWIQGGIVSFNTQRGCAVPSIPSGYTRVSQYEDWINSNTGNNQPEFVAFSFGMSLPSPQTLQEVQMPIVSNSDCATAYSPITDNMLCAGLAQVGKDSCQVGNSPPTSGPGEWSLGSGIVSFGNGCALPNFPGVYTRVSQYQDWIKSNIGSNNIGFVTSNSSCGSSNLFCSVSQLRVCGQAPLNNKIVGGQDAALGSWPWQVIVQSANHLCGGSLISQNWVLTAAHCLEMNGIPFTAPQISVSRRLENGTVMETINAIKLIIHEGYNDTTLVNDIALVQLSSSVQFNDYFRPVCLAASNSSFPSGTNVWATGWGKISNINLQLAQKLQEVKLQIINNSDCAQILTPIMITDGMMCAISPVGGHDICQGDSGGPLEVKFNGSWIQGGIVSFNTQRGCAVPSIPSGYTRVSQYEDWIKNNTGNNQPEFVAFSFGSYISPNLFCLFSFTIIPFLLPSLFTY</sequence>
<accession>A0AA88M2X4</accession>
<dbReference type="SMART" id="SM00020">
    <property type="entry name" value="Tryp_SPc"/>
    <property type="match status" value="2"/>
</dbReference>
<dbReference type="AlphaFoldDB" id="A0AA88M2X4"/>
<dbReference type="Gene3D" id="2.40.10.10">
    <property type="entry name" value="Trypsin-like serine proteases"/>
    <property type="match status" value="5"/>
</dbReference>
<keyword evidence="10" id="KW-1185">Reference proteome</keyword>
<feature type="domain" description="Peptidase S1" evidence="8">
    <location>
        <begin position="38"/>
        <end position="339"/>
    </location>
</feature>
<dbReference type="SUPFAM" id="SSF50494">
    <property type="entry name" value="Trypsin-like serine proteases"/>
    <property type="match status" value="3"/>
</dbReference>
<evidence type="ECO:0000256" key="5">
    <source>
        <dbReference type="ARBA" id="ARBA00023157"/>
    </source>
</evidence>
<evidence type="ECO:0000256" key="7">
    <source>
        <dbReference type="SAM" id="SignalP"/>
    </source>
</evidence>
<evidence type="ECO:0000313" key="9">
    <source>
        <dbReference type="EMBL" id="KAK2829443.1"/>
    </source>
</evidence>
<dbReference type="GO" id="GO:0006508">
    <property type="term" value="P:proteolysis"/>
    <property type="evidence" value="ECO:0007669"/>
    <property type="project" value="UniProtKB-KW"/>
</dbReference>
<evidence type="ECO:0000256" key="3">
    <source>
        <dbReference type="ARBA" id="ARBA00022801"/>
    </source>
</evidence>
<protein>
    <recommendedName>
        <fullName evidence="8">Peptidase S1 domain-containing protein</fullName>
    </recommendedName>
</protein>
<keyword evidence="5" id="KW-1015">Disulfide bond</keyword>
<dbReference type="PANTHER" id="PTHR24252">
    <property type="entry name" value="ACROSIN-RELATED"/>
    <property type="match status" value="1"/>
</dbReference>
<keyword evidence="6" id="KW-1133">Transmembrane helix</keyword>
<feature type="chain" id="PRO_5041642760" description="Peptidase S1 domain-containing protein" evidence="7">
    <location>
        <begin position="26"/>
        <end position="647"/>
    </location>
</feature>
<evidence type="ECO:0000256" key="1">
    <source>
        <dbReference type="ARBA" id="ARBA00022670"/>
    </source>
</evidence>
<feature type="domain" description="Peptidase S1" evidence="8">
    <location>
        <begin position="376"/>
        <end position="609"/>
    </location>
</feature>
<dbReference type="Pfam" id="PF00089">
    <property type="entry name" value="Trypsin"/>
    <property type="match status" value="4"/>
</dbReference>
<evidence type="ECO:0000313" key="10">
    <source>
        <dbReference type="Proteomes" id="UP001187315"/>
    </source>
</evidence>
<dbReference type="InterPro" id="IPR043504">
    <property type="entry name" value="Peptidase_S1_PA_chymotrypsin"/>
</dbReference>
<dbReference type="PROSITE" id="PS50240">
    <property type="entry name" value="TRYPSIN_DOM"/>
    <property type="match status" value="2"/>
</dbReference>
<keyword evidence="6" id="KW-0472">Membrane</keyword>
<dbReference type="CDD" id="cd00190">
    <property type="entry name" value="Tryp_SPc"/>
    <property type="match status" value="2"/>
</dbReference>
<keyword evidence="6" id="KW-0812">Transmembrane</keyword>
<dbReference type="InterPro" id="IPR018114">
    <property type="entry name" value="TRYPSIN_HIS"/>
</dbReference>
<feature type="transmembrane region" description="Helical" evidence="6">
    <location>
        <begin position="615"/>
        <end position="641"/>
    </location>
</feature>
<name>A0AA88M2X4_TACVA</name>
<evidence type="ECO:0000256" key="6">
    <source>
        <dbReference type="SAM" id="Phobius"/>
    </source>
</evidence>
<keyword evidence="2 7" id="KW-0732">Signal</keyword>
<dbReference type="InterPro" id="IPR009003">
    <property type="entry name" value="Peptidase_S1_PA"/>
</dbReference>
<keyword evidence="1" id="KW-0645">Protease</keyword>
<dbReference type="GO" id="GO:0004252">
    <property type="term" value="F:serine-type endopeptidase activity"/>
    <property type="evidence" value="ECO:0007669"/>
    <property type="project" value="InterPro"/>
</dbReference>
<gene>
    <name evidence="9" type="ORF">Q7C36_017433</name>
</gene>
<dbReference type="PROSITE" id="PS00134">
    <property type="entry name" value="TRYPSIN_HIS"/>
    <property type="match status" value="2"/>
</dbReference>
<keyword evidence="4" id="KW-0720">Serine protease</keyword>
<comment type="caution">
    <text evidence="9">The sequence shown here is derived from an EMBL/GenBank/DDBJ whole genome shotgun (WGS) entry which is preliminary data.</text>
</comment>
<dbReference type="InterPro" id="IPR001314">
    <property type="entry name" value="Peptidase_S1A"/>
</dbReference>
<evidence type="ECO:0000256" key="4">
    <source>
        <dbReference type="ARBA" id="ARBA00022825"/>
    </source>
</evidence>
<evidence type="ECO:0000256" key="2">
    <source>
        <dbReference type="ARBA" id="ARBA00022729"/>
    </source>
</evidence>
<reference evidence="9" key="1">
    <citation type="submission" date="2023-08" db="EMBL/GenBank/DDBJ databases">
        <title>Pelteobagrus vachellii genome.</title>
        <authorList>
            <person name="Liu H."/>
        </authorList>
    </citation>
    <scope>NUCLEOTIDE SEQUENCE</scope>
    <source>
        <strain evidence="9">PRFRI_2022a</strain>
        <tissue evidence="9">Muscle</tissue>
    </source>
</reference>
<dbReference type="InterPro" id="IPR001254">
    <property type="entry name" value="Trypsin_dom"/>
</dbReference>
<dbReference type="PANTHER" id="PTHR24252:SF7">
    <property type="entry name" value="HYALIN"/>
    <property type="match status" value="1"/>
</dbReference>
<evidence type="ECO:0000259" key="8">
    <source>
        <dbReference type="PROSITE" id="PS50240"/>
    </source>
</evidence>
<dbReference type="Proteomes" id="UP001187315">
    <property type="component" value="Unassembled WGS sequence"/>
</dbReference>
<dbReference type="EMBL" id="JAVHJS010000018">
    <property type="protein sequence ID" value="KAK2829443.1"/>
    <property type="molecule type" value="Genomic_DNA"/>
</dbReference>
<dbReference type="PRINTS" id="PR00722">
    <property type="entry name" value="CHYMOTRYPSIN"/>
</dbReference>
<proteinExistence type="predicted"/>
<dbReference type="FunFam" id="2.40.10.10:FF:000118">
    <property type="entry name" value="Chymotrypsinogen A"/>
    <property type="match status" value="1"/>
</dbReference>
<feature type="signal peptide" evidence="7">
    <location>
        <begin position="1"/>
        <end position="25"/>
    </location>
</feature>
<dbReference type="FunFam" id="2.40.10.10:FF:000024">
    <property type="entry name" value="Serine protease 53"/>
    <property type="match status" value="1"/>
</dbReference>